<dbReference type="PANTHER" id="PTHR43800">
    <property type="entry name" value="PEPTIDYL-LYSINE N-ACETYLTRANSFERASE YJAB"/>
    <property type="match status" value="1"/>
</dbReference>
<keyword evidence="2" id="KW-0012">Acyltransferase</keyword>
<reference evidence="4 5" key="1">
    <citation type="submission" date="2019-06" db="EMBL/GenBank/DDBJ databases">
        <title>Whole genome shotgun sequence of Vibrio comitans NBRC 102076.</title>
        <authorList>
            <person name="Hosoyama A."/>
            <person name="Uohara A."/>
            <person name="Ohji S."/>
            <person name="Ichikawa N."/>
        </authorList>
    </citation>
    <scope>NUCLEOTIDE SEQUENCE [LARGE SCALE GENOMIC DNA]</scope>
    <source>
        <strain evidence="4 5">NBRC 102076</strain>
    </source>
</reference>
<keyword evidence="1" id="KW-0808">Transferase</keyword>
<evidence type="ECO:0000256" key="2">
    <source>
        <dbReference type="ARBA" id="ARBA00023315"/>
    </source>
</evidence>
<dbReference type="Pfam" id="PF13508">
    <property type="entry name" value="Acetyltransf_7"/>
    <property type="match status" value="1"/>
</dbReference>
<keyword evidence="5" id="KW-1185">Reference proteome</keyword>
<evidence type="ECO:0000259" key="3">
    <source>
        <dbReference type="PROSITE" id="PS51186"/>
    </source>
</evidence>
<comment type="caution">
    <text evidence="4">The sequence shown here is derived from an EMBL/GenBank/DDBJ whole genome shotgun (WGS) entry which is preliminary data.</text>
</comment>
<dbReference type="CDD" id="cd04301">
    <property type="entry name" value="NAT_SF"/>
    <property type="match status" value="1"/>
</dbReference>
<dbReference type="PANTHER" id="PTHR43800:SF1">
    <property type="entry name" value="PEPTIDYL-LYSINE N-ACETYLTRANSFERASE YJAB"/>
    <property type="match status" value="1"/>
</dbReference>
<accession>A0A4Y3II42</accession>
<gene>
    <name evidence="4" type="ORF">VCO01S_03160</name>
</gene>
<dbReference type="PROSITE" id="PS51186">
    <property type="entry name" value="GNAT"/>
    <property type="match status" value="1"/>
</dbReference>
<organism evidence="4 5">
    <name type="scientific">Vibrio comitans NBRC 102076</name>
    <dbReference type="NCBI Taxonomy" id="1219078"/>
    <lineage>
        <taxon>Bacteria</taxon>
        <taxon>Pseudomonadati</taxon>
        <taxon>Pseudomonadota</taxon>
        <taxon>Gammaproteobacteria</taxon>
        <taxon>Vibrionales</taxon>
        <taxon>Vibrionaceae</taxon>
        <taxon>Vibrio</taxon>
    </lineage>
</organism>
<protein>
    <recommendedName>
        <fullName evidence="3">N-acetyltransferase domain-containing protein</fullName>
    </recommendedName>
</protein>
<evidence type="ECO:0000313" key="5">
    <source>
        <dbReference type="Proteomes" id="UP000318242"/>
    </source>
</evidence>
<sequence>MIRTLRPEDLDDAVSIWFSASIKAHDFIPEEFWFSQKQNMRDMYLPNCESWVYESAGKVLGFVSYYEGSIPAIFVDPKSQSRGVGTQLLNHLKGKYNKLTLTVYTENVTTHQFYLHHGFIDVGTCICEHTAKEQIEMCWTKSGYVQA</sequence>
<evidence type="ECO:0000313" key="4">
    <source>
        <dbReference type="EMBL" id="GEA59123.1"/>
    </source>
</evidence>
<dbReference type="RefSeq" id="WP_141268676.1">
    <property type="nucleotide sequence ID" value="NZ_BJLH01000001.1"/>
</dbReference>
<dbReference type="OrthoDB" id="9789605at2"/>
<dbReference type="SUPFAM" id="SSF55729">
    <property type="entry name" value="Acyl-CoA N-acyltransferases (Nat)"/>
    <property type="match status" value="1"/>
</dbReference>
<dbReference type="EMBL" id="BJLH01000001">
    <property type="protein sequence ID" value="GEA59123.1"/>
    <property type="molecule type" value="Genomic_DNA"/>
</dbReference>
<dbReference type="Proteomes" id="UP000318242">
    <property type="component" value="Unassembled WGS sequence"/>
</dbReference>
<dbReference type="InterPro" id="IPR000182">
    <property type="entry name" value="GNAT_dom"/>
</dbReference>
<name>A0A4Y3II42_9VIBR</name>
<dbReference type="GO" id="GO:0016747">
    <property type="term" value="F:acyltransferase activity, transferring groups other than amino-acyl groups"/>
    <property type="evidence" value="ECO:0007669"/>
    <property type="project" value="InterPro"/>
</dbReference>
<dbReference type="AlphaFoldDB" id="A0A4Y3II42"/>
<dbReference type="Gene3D" id="3.40.630.30">
    <property type="match status" value="1"/>
</dbReference>
<proteinExistence type="predicted"/>
<dbReference type="InterPro" id="IPR016181">
    <property type="entry name" value="Acyl_CoA_acyltransferase"/>
</dbReference>
<evidence type="ECO:0000256" key="1">
    <source>
        <dbReference type="ARBA" id="ARBA00022679"/>
    </source>
</evidence>
<feature type="domain" description="N-acetyltransferase" evidence="3">
    <location>
        <begin position="1"/>
        <end position="142"/>
    </location>
</feature>